<accession>A0A6L9S970</accession>
<dbReference type="AlphaFoldDB" id="A0A6L9S970"/>
<feature type="domain" description="Gfo/Idh/MocA-like oxidoreductase N-terminal" evidence="1">
    <location>
        <begin position="15"/>
        <end position="129"/>
    </location>
</feature>
<comment type="caution">
    <text evidence="3">The sequence shown here is derived from an EMBL/GenBank/DDBJ whole genome shotgun (WGS) entry which is preliminary data.</text>
</comment>
<dbReference type="InterPro" id="IPR000683">
    <property type="entry name" value="Gfo/Idh/MocA-like_OxRdtase_N"/>
</dbReference>
<dbReference type="Gene3D" id="3.30.360.10">
    <property type="entry name" value="Dihydrodipicolinate Reductase, domain 2"/>
    <property type="match status" value="1"/>
</dbReference>
<organism evidence="3 4">
    <name type="scientific">Phytoactinopolyspora halotolerans</name>
    <dbReference type="NCBI Taxonomy" id="1981512"/>
    <lineage>
        <taxon>Bacteria</taxon>
        <taxon>Bacillati</taxon>
        <taxon>Actinomycetota</taxon>
        <taxon>Actinomycetes</taxon>
        <taxon>Jiangellales</taxon>
        <taxon>Jiangellaceae</taxon>
        <taxon>Phytoactinopolyspora</taxon>
    </lineage>
</organism>
<dbReference type="EMBL" id="JAAGOA010000012">
    <property type="protein sequence ID" value="NEE01965.1"/>
    <property type="molecule type" value="Genomic_DNA"/>
</dbReference>
<dbReference type="Pfam" id="PF22725">
    <property type="entry name" value="GFO_IDH_MocA_C3"/>
    <property type="match status" value="1"/>
</dbReference>
<dbReference type="Proteomes" id="UP000475214">
    <property type="component" value="Unassembled WGS sequence"/>
</dbReference>
<evidence type="ECO:0000259" key="1">
    <source>
        <dbReference type="Pfam" id="PF01408"/>
    </source>
</evidence>
<evidence type="ECO:0000313" key="3">
    <source>
        <dbReference type="EMBL" id="NEE01965.1"/>
    </source>
</evidence>
<sequence length="387" mass="41850">MTVTPLHRPVRLIQVGAGAMGQAWLRTVLASDDAQLVGLVDLDQDAARRGAEAAGLPDLPIGTSVTQLAREVDADAVLNVTVPVAHHPVSLEAMFAGFPVLCEKPVAPTVAQALSMVAASEVTGQLLMISQSRRYFRSLRRFRRLVRELGEIGTIGCEFFKAPHFGGFREQMDHPLLVDMAIHHFDAARYLIGAEPVSVYCDAYNPGWSWYAGDAAAVATFEFTDGARFVYNGSWCAPGAETSWNGRWRVSSERGTAMWDGDHDPTTDVPDNGDAIGDVDVAAQPDAAQADDDMQRDNEPEEIAGSLAEFIHVLRTGATPSGEVHGNVLSLSMVEAAVQSASTRQRIALSDVLAASHTEAIQAEQRDDVRATLEKWKDVRETVGLVF</sequence>
<name>A0A6L9S970_9ACTN</name>
<dbReference type="InterPro" id="IPR036291">
    <property type="entry name" value="NAD(P)-bd_dom_sf"/>
</dbReference>
<dbReference type="InterPro" id="IPR051450">
    <property type="entry name" value="Gfo/Idh/MocA_Oxidoreductases"/>
</dbReference>
<dbReference type="InterPro" id="IPR055170">
    <property type="entry name" value="GFO_IDH_MocA-like_dom"/>
</dbReference>
<dbReference type="PANTHER" id="PTHR43377:SF1">
    <property type="entry name" value="BILIVERDIN REDUCTASE A"/>
    <property type="match status" value="1"/>
</dbReference>
<evidence type="ECO:0000313" key="4">
    <source>
        <dbReference type="Proteomes" id="UP000475214"/>
    </source>
</evidence>
<proteinExistence type="predicted"/>
<dbReference type="SUPFAM" id="SSF55347">
    <property type="entry name" value="Glyceraldehyde-3-phosphate dehydrogenase-like, C-terminal domain"/>
    <property type="match status" value="1"/>
</dbReference>
<dbReference type="RefSeq" id="WP_163740104.1">
    <property type="nucleotide sequence ID" value="NZ_JAAGOA010000012.1"/>
</dbReference>
<dbReference type="GO" id="GO:0000166">
    <property type="term" value="F:nucleotide binding"/>
    <property type="evidence" value="ECO:0007669"/>
    <property type="project" value="InterPro"/>
</dbReference>
<dbReference type="Gene3D" id="3.40.50.720">
    <property type="entry name" value="NAD(P)-binding Rossmann-like Domain"/>
    <property type="match status" value="1"/>
</dbReference>
<dbReference type="Pfam" id="PF01408">
    <property type="entry name" value="GFO_IDH_MocA"/>
    <property type="match status" value="1"/>
</dbReference>
<gene>
    <name evidence="3" type="ORF">G1H10_17460</name>
</gene>
<reference evidence="3 4" key="1">
    <citation type="submission" date="2020-02" db="EMBL/GenBank/DDBJ databases">
        <authorList>
            <person name="Li X.-J."/>
            <person name="Han X.-M."/>
        </authorList>
    </citation>
    <scope>NUCLEOTIDE SEQUENCE [LARGE SCALE GENOMIC DNA]</scope>
    <source>
        <strain evidence="3 4">CCTCC AB 2017055</strain>
    </source>
</reference>
<evidence type="ECO:0000259" key="2">
    <source>
        <dbReference type="Pfam" id="PF22725"/>
    </source>
</evidence>
<protein>
    <submittedName>
        <fullName evidence="3">Gfo/Idh/MocA family oxidoreductase</fullName>
    </submittedName>
</protein>
<keyword evidence="4" id="KW-1185">Reference proteome</keyword>
<dbReference type="PANTHER" id="PTHR43377">
    <property type="entry name" value="BILIVERDIN REDUCTASE A"/>
    <property type="match status" value="1"/>
</dbReference>
<dbReference type="SUPFAM" id="SSF51735">
    <property type="entry name" value="NAD(P)-binding Rossmann-fold domains"/>
    <property type="match status" value="1"/>
</dbReference>
<feature type="domain" description="GFO/IDH/MocA-like oxidoreductase" evidence="2">
    <location>
        <begin position="143"/>
        <end position="257"/>
    </location>
</feature>